<dbReference type="GO" id="GO:0030991">
    <property type="term" value="C:intraciliary transport particle A"/>
    <property type="evidence" value="ECO:0007669"/>
    <property type="project" value="TreeGrafter"/>
</dbReference>
<dbReference type="Pfam" id="PF25295">
    <property type="entry name" value="TPR_IFT122"/>
    <property type="match status" value="1"/>
</dbReference>
<dbReference type="STRING" id="29172.A0A0D8XUP0"/>
<sequence>MKNEHFRKAYDLACLGVTSEDWRILGMAAITNFNCEIALKAFARYKDYRNMQLVHEIKAMMLANEPEYILRAHILCYEGKFREAAALYRSNDDENRAMQLFTDMRMFDDAEEVMATASGETQRMLLRKRADWAKNSNQLKVAAEMLISSSDYDKAVQLITENDWMDL</sequence>
<dbReference type="GO" id="GO:0035721">
    <property type="term" value="P:intraciliary retrograde transport"/>
    <property type="evidence" value="ECO:0007669"/>
    <property type="project" value="TreeGrafter"/>
</dbReference>
<dbReference type="OrthoDB" id="10255582at2759"/>
<dbReference type="Proteomes" id="UP000053766">
    <property type="component" value="Unassembled WGS sequence"/>
</dbReference>
<evidence type="ECO:0000313" key="5">
    <source>
        <dbReference type="Proteomes" id="UP000053766"/>
    </source>
</evidence>
<feature type="domain" description="Intraflagellar transport protein 122 homolog TPR" evidence="3">
    <location>
        <begin position="3"/>
        <end position="167"/>
    </location>
</feature>
<dbReference type="PANTHER" id="PTHR12764">
    <property type="entry name" value="WD REPEAT DOMAIN-RELATED"/>
    <property type="match status" value="1"/>
</dbReference>
<organism evidence="4 5">
    <name type="scientific">Dictyocaulus viviparus</name>
    <name type="common">Bovine lungworm</name>
    <dbReference type="NCBI Taxonomy" id="29172"/>
    <lineage>
        <taxon>Eukaryota</taxon>
        <taxon>Metazoa</taxon>
        <taxon>Ecdysozoa</taxon>
        <taxon>Nematoda</taxon>
        <taxon>Chromadorea</taxon>
        <taxon>Rhabditida</taxon>
        <taxon>Rhabditina</taxon>
        <taxon>Rhabditomorpha</taxon>
        <taxon>Strongyloidea</taxon>
        <taxon>Metastrongylidae</taxon>
        <taxon>Dictyocaulus</taxon>
    </lineage>
</organism>
<keyword evidence="2" id="KW-0677">Repeat</keyword>
<dbReference type="PANTHER" id="PTHR12764:SF4">
    <property type="entry name" value="INTRAFLAGELLAR TRANSPORT PROTEIN 122 HOMOLOG"/>
    <property type="match status" value="1"/>
</dbReference>
<reference evidence="5" key="2">
    <citation type="journal article" date="2016" name="Sci. Rep.">
        <title>Dictyocaulus viviparus genome, variome and transcriptome elucidate lungworm biology and support future intervention.</title>
        <authorList>
            <person name="McNulty S.N."/>
            <person name="Strube C."/>
            <person name="Rosa B.A."/>
            <person name="Martin J.C."/>
            <person name="Tyagi R."/>
            <person name="Choi Y.J."/>
            <person name="Wang Q."/>
            <person name="Hallsworth Pepin K."/>
            <person name="Zhang X."/>
            <person name="Ozersky P."/>
            <person name="Wilson R.K."/>
            <person name="Sternberg P.W."/>
            <person name="Gasser R.B."/>
            <person name="Mitreva M."/>
        </authorList>
    </citation>
    <scope>NUCLEOTIDE SEQUENCE [LARGE SCALE GENOMIC DNA]</scope>
    <source>
        <strain evidence="5">HannoverDv2000</strain>
    </source>
</reference>
<evidence type="ECO:0000313" key="4">
    <source>
        <dbReference type="EMBL" id="KJH46101.1"/>
    </source>
</evidence>
<evidence type="ECO:0000256" key="2">
    <source>
        <dbReference type="ARBA" id="ARBA00022737"/>
    </source>
</evidence>
<dbReference type="Gene3D" id="1.25.40.470">
    <property type="match status" value="1"/>
</dbReference>
<dbReference type="AlphaFoldDB" id="A0A0D8XUP0"/>
<gene>
    <name evidence="4" type="ORF">DICVIV_07833</name>
</gene>
<proteinExistence type="predicted"/>
<evidence type="ECO:0000259" key="3">
    <source>
        <dbReference type="Pfam" id="PF25295"/>
    </source>
</evidence>
<dbReference type="InterPro" id="IPR057411">
    <property type="entry name" value="TPR_IFT122"/>
</dbReference>
<keyword evidence="5" id="KW-1185">Reference proteome</keyword>
<dbReference type="GO" id="GO:0061512">
    <property type="term" value="P:protein localization to cilium"/>
    <property type="evidence" value="ECO:0007669"/>
    <property type="project" value="TreeGrafter"/>
</dbReference>
<keyword evidence="1" id="KW-0853">WD repeat</keyword>
<reference evidence="4 5" key="1">
    <citation type="submission" date="2013-11" db="EMBL/GenBank/DDBJ databases">
        <title>Draft genome of the bovine lungworm Dictyocaulus viviparus.</title>
        <authorList>
            <person name="Mitreva M."/>
        </authorList>
    </citation>
    <scope>NUCLEOTIDE SEQUENCE [LARGE SCALE GENOMIC DNA]</scope>
    <source>
        <strain evidence="4 5">HannoverDv2000</strain>
    </source>
</reference>
<dbReference type="EMBL" id="KN716369">
    <property type="protein sequence ID" value="KJH46101.1"/>
    <property type="molecule type" value="Genomic_DNA"/>
</dbReference>
<name>A0A0D8XUP0_DICVI</name>
<dbReference type="InterPro" id="IPR039857">
    <property type="entry name" value="Ift122/121"/>
</dbReference>
<evidence type="ECO:0000256" key="1">
    <source>
        <dbReference type="ARBA" id="ARBA00022574"/>
    </source>
</evidence>
<dbReference type="GO" id="GO:0097730">
    <property type="term" value="C:non-motile cilium"/>
    <property type="evidence" value="ECO:0007669"/>
    <property type="project" value="TreeGrafter"/>
</dbReference>
<dbReference type="GO" id="GO:1905515">
    <property type="term" value="P:non-motile cilium assembly"/>
    <property type="evidence" value="ECO:0007669"/>
    <property type="project" value="TreeGrafter"/>
</dbReference>
<protein>
    <recommendedName>
        <fullName evidence="3">Intraflagellar transport protein 122 homolog TPR domain-containing protein</fullName>
    </recommendedName>
</protein>
<accession>A0A0D8XUP0</accession>